<keyword evidence="2" id="KW-1185">Reference proteome</keyword>
<dbReference type="STRING" id="589385.SAMN05421504_105488"/>
<dbReference type="EMBL" id="FNON01000005">
    <property type="protein sequence ID" value="SDY41624.1"/>
    <property type="molecule type" value="Genomic_DNA"/>
</dbReference>
<dbReference type="AlphaFoldDB" id="A0A1H3JQS1"/>
<evidence type="ECO:0000313" key="1">
    <source>
        <dbReference type="EMBL" id="SDY41624.1"/>
    </source>
</evidence>
<evidence type="ECO:0008006" key="3">
    <source>
        <dbReference type="Google" id="ProtNLM"/>
    </source>
</evidence>
<accession>A0A1H3JQS1</accession>
<organism evidence="1 2">
    <name type="scientific">Amycolatopsis xylanica</name>
    <dbReference type="NCBI Taxonomy" id="589385"/>
    <lineage>
        <taxon>Bacteria</taxon>
        <taxon>Bacillati</taxon>
        <taxon>Actinomycetota</taxon>
        <taxon>Actinomycetes</taxon>
        <taxon>Pseudonocardiales</taxon>
        <taxon>Pseudonocardiaceae</taxon>
        <taxon>Amycolatopsis</taxon>
    </lineage>
</organism>
<protein>
    <recommendedName>
        <fullName evidence="3">FXSXX-COOH protein</fullName>
    </recommendedName>
</protein>
<proteinExistence type="predicted"/>
<name>A0A1H3JQS1_9PSEU</name>
<dbReference type="Proteomes" id="UP000199515">
    <property type="component" value="Unassembled WGS sequence"/>
</dbReference>
<sequence length="56" mass="6138">MRHAELKTDVVDLSGLSLKELRTSADPVLLASVALLADRTEHSRPVVLQNQATKEN</sequence>
<evidence type="ECO:0000313" key="2">
    <source>
        <dbReference type="Proteomes" id="UP000199515"/>
    </source>
</evidence>
<reference evidence="1 2" key="1">
    <citation type="submission" date="2016-10" db="EMBL/GenBank/DDBJ databases">
        <authorList>
            <person name="de Groot N.N."/>
        </authorList>
    </citation>
    <scope>NUCLEOTIDE SEQUENCE [LARGE SCALE GENOMIC DNA]</scope>
    <source>
        <strain evidence="1 2">CPCC 202699</strain>
    </source>
</reference>
<dbReference type="RefSeq" id="WP_176968802.1">
    <property type="nucleotide sequence ID" value="NZ_FNON01000005.1"/>
</dbReference>
<gene>
    <name evidence="1" type="ORF">SAMN05421504_105488</name>
</gene>